<keyword evidence="7" id="KW-0931">ER-Golgi transport</keyword>
<keyword evidence="5" id="KW-0677">Repeat</keyword>
<evidence type="ECO:0000256" key="11">
    <source>
        <dbReference type="PROSITE-ProRule" id="PRU00221"/>
    </source>
</evidence>
<feature type="region of interest" description="Disordered" evidence="12">
    <location>
        <begin position="107"/>
        <end position="142"/>
    </location>
</feature>
<dbReference type="RefSeq" id="XP_005098336.1">
    <property type="nucleotide sequence ID" value="XM_005098279.3"/>
</dbReference>
<accession>A0ABM0JP93</accession>
<evidence type="ECO:0000256" key="5">
    <source>
        <dbReference type="ARBA" id="ARBA00022737"/>
    </source>
</evidence>
<keyword evidence="6" id="KW-0256">Endoplasmic reticulum</keyword>
<feature type="transmembrane region" description="Helical" evidence="13">
    <location>
        <begin position="399"/>
        <end position="417"/>
    </location>
</feature>
<dbReference type="SUPFAM" id="SSF50998">
    <property type="entry name" value="Quinoprotein alcohol dehydrogenase-like"/>
    <property type="match status" value="1"/>
</dbReference>
<organism evidence="14 15">
    <name type="scientific">Aplysia californica</name>
    <name type="common">California sea hare</name>
    <dbReference type="NCBI Taxonomy" id="6500"/>
    <lineage>
        <taxon>Eukaryota</taxon>
        <taxon>Metazoa</taxon>
        <taxon>Spiralia</taxon>
        <taxon>Lophotrochozoa</taxon>
        <taxon>Mollusca</taxon>
        <taxon>Gastropoda</taxon>
        <taxon>Heterobranchia</taxon>
        <taxon>Euthyneura</taxon>
        <taxon>Tectipleura</taxon>
        <taxon>Aplysiida</taxon>
        <taxon>Aplysioidea</taxon>
        <taxon>Aplysiidae</taxon>
        <taxon>Aplysia</taxon>
    </lineage>
</organism>
<feature type="repeat" description="WD" evidence="11">
    <location>
        <begin position="169"/>
        <end position="200"/>
    </location>
</feature>
<keyword evidence="8" id="KW-0653">Protein transport</keyword>
<evidence type="ECO:0000256" key="2">
    <source>
        <dbReference type="ARBA" id="ARBA00022448"/>
    </source>
</evidence>
<evidence type="ECO:0000256" key="9">
    <source>
        <dbReference type="ARBA" id="ARBA00022989"/>
    </source>
</evidence>
<evidence type="ECO:0000256" key="7">
    <source>
        <dbReference type="ARBA" id="ARBA00022892"/>
    </source>
</evidence>
<dbReference type="SMART" id="SM00320">
    <property type="entry name" value="WD40"/>
    <property type="match status" value="3"/>
</dbReference>
<evidence type="ECO:0000256" key="10">
    <source>
        <dbReference type="ARBA" id="ARBA00023136"/>
    </source>
</evidence>
<feature type="compositionally biased region" description="Polar residues" evidence="12">
    <location>
        <begin position="133"/>
        <end position="142"/>
    </location>
</feature>
<dbReference type="PROSITE" id="PS50082">
    <property type="entry name" value="WD_REPEATS_2"/>
    <property type="match status" value="2"/>
</dbReference>
<keyword evidence="4 13" id="KW-0812">Transmembrane</keyword>
<protein>
    <submittedName>
        <fullName evidence="15">Prolactin regulatory element-binding protein</fullName>
    </submittedName>
</protein>
<evidence type="ECO:0000256" key="4">
    <source>
        <dbReference type="ARBA" id="ARBA00022692"/>
    </source>
</evidence>
<evidence type="ECO:0000256" key="3">
    <source>
        <dbReference type="ARBA" id="ARBA00022574"/>
    </source>
</evidence>
<keyword evidence="2" id="KW-0813">Transport</keyword>
<dbReference type="InterPro" id="IPR045260">
    <property type="entry name" value="Sec12-like"/>
</dbReference>
<dbReference type="PROSITE" id="PS50294">
    <property type="entry name" value="WD_REPEATS_REGION"/>
    <property type="match status" value="1"/>
</dbReference>
<gene>
    <name evidence="15" type="primary">LOC101861727</name>
</gene>
<dbReference type="InterPro" id="IPR015943">
    <property type="entry name" value="WD40/YVTN_repeat-like_dom_sf"/>
</dbReference>
<feature type="repeat" description="WD" evidence="11">
    <location>
        <begin position="201"/>
        <end position="242"/>
    </location>
</feature>
<evidence type="ECO:0000256" key="8">
    <source>
        <dbReference type="ARBA" id="ARBA00022927"/>
    </source>
</evidence>
<proteinExistence type="predicted"/>
<keyword evidence="14" id="KW-1185">Reference proteome</keyword>
<dbReference type="Pfam" id="PF00400">
    <property type="entry name" value="WD40"/>
    <property type="match status" value="2"/>
</dbReference>
<reference evidence="15" key="1">
    <citation type="submission" date="2025-08" db="UniProtKB">
        <authorList>
            <consortium name="RefSeq"/>
        </authorList>
    </citation>
    <scope>IDENTIFICATION</scope>
</reference>
<evidence type="ECO:0000256" key="6">
    <source>
        <dbReference type="ARBA" id="ARBA00022824"/>
    </source>
</evidence>
<evidence type="ECO:0000256" key="12">
    <source>
        <dbReference type="SAM" id="MobiDB-lite"/>
    </source>
</evidence>
<dbReference type="Gene3D" id="2.130.10.10">
    <property type="entry name" value="YVTN repeat-like/Quinoprotein amine dehydrogenase"/>
    <property type="match status" value="1"/>
</dbReference>
<dbReference type="PANTHER" id="PTHR23284">
    <property type="entry name" value="PROLACTIN REGULATORY ELEMENT BINDING PROTEIN"/>
    <property type="match status" value="1"/>
</dbReference>
<keyword evidence="9 13" id="KW-1133">Transmembrane helix</keyword>
<name>A0ABM0JP93_APLCA</name>
<comment type="subcellular location">
    <subcellularLocation>
        <location evidence="1">Endoplasmic reticulum membrane</location>
        <topology evidence="1">Single-pass membrane protein</topology>
    </subcellularLocation>
</comment>
<dbReference type="GeneID" id="101861727"/>
<dbReference type="PANTHER" id="PTHR23284:SF0">
    <property type="entry name" value="PROLACTIN REGULATORY ELEMENT-BINDING PROTEIN"/>
    <property type="match status" value="1"/>
</dbReference>
<dbReference type="Proteomes" id="UP000694888">
    <property type="component" value="Unplaced"/>
</dbReference>
<dbReference type="InterPro" id="IPR001680">
    <property type="entry name" value="WD40_rpt"/>
</dbReference>
<evidence type="ECO:0000313" key="14">
    <source>
        <dbReference type="Proteomes" id="UP000694888"/>
    </source>
</evidence>
<evidence type="ECO:0000313" key="15">
    <source>
        <dbReference type="RefSeq" id="XP_005098336.1"/>
    </source>
</evidence>
<keyword evidence="3 11" id="KW-0853">WD repeat</keyword>
<sequence length="421" mass="46125">MAPVKGVLLAHTNFPLYTVQSLDERHFLVAGGGGQAKTGVANAVEIHEVKASKQGVQSVAVCRHETGTHAVMNCASFYDGRHHHLATGEDELCRSYSVKYKVVTPTKAEKADTDKANGTATRQRKGEKATDDGTANGSAQKQKQLTFQIEGTGEVATDFSSDGGFQKCVRFFPDFSQLVTGGGDGHVRVWKYPDFKKVLDIHAHKNEIDDLDVSPDGSKIITVSRDTNGSVWNAKDGKKITDLVWNQKTDGAYRFRACRYGLIEGKKDKYNIYSVNIPVTRSAKNQCFISLWDCGKFSIKKTAKTGSEVISSFTVSKEGVYLGVGTISGSVAVYISFSLQKLYMVKEAHSIFVTGVEFMPSSEAARAVTGDQDFNLLSISADNTVRLHQCPERTFINPVWPILALIAIIYFLFSMMADMGL</sequence>
<keyword evidence="10 13" id="KW-0472">Membrane</keyword>
<evidence type="ECO:0000256" key="1">
    <source>
        <dbReference type="ARBA" id="ARBA00004389"/>
    </source>
</evidence>
<dbReference type="InterPro" id="IPR011047">
    <property type="entry name" value="Quinoprotein_ADH-like_sf"/>
</dbReference>
<evidence type="ECO:0000256" key="13">
    <source>
        <dbReference type="SAM" id="Phobius"/>
    </source>
</evidence>